<reference evidence="1 2" key="1">
    <citation type="submission" date="2018-08" db="EMBL/GenBank/DDBJ databases">
        <title>Acidipila sp. 4G-K13, an acidobacterium isolated from forest soil.</title>
        <authorList>
            <person name="Gao Z.-H."/>
            <person name="Qiu L.-H."/>
        </authorList>
    </citation>
    <scope>NUCLEOTIDE SEQUENCE [LARGE SCALE GENOMIC DNA]</scope>
    <source>
        <strain evidence="1 2">4G-K13</strain>
    </source>
</reference>
<gene>
    <name evidence="1" type="ORF">D0Y96_09095</name>
</gene>
<evidence type="ECO:0000313" key="1">
    <source>
        <dbReference type="EMBL" id="RFU16885.1"/>
    </source>
</evidence>
<organism evidence="1 2">
    <name type="scientific">Paracidobacterium acidisoli</name>
    <dbReference type="NCBI Taxonomy" id="2303751"/>
    <lineage>
        <taxon>Bacteria</taxon>
        <taxon>Pseudomonadati</taxon>
        <taxon>Acidobacteriota</taxon>
        <taxon>Terriglobia</taxon>
        <taxon>Terriglobales</taxon>
        <taxon>Acidobacteriaceae</taxon>
        <taxon>Paracidobacterium</taxon>
    </lineage>
</organism>
<dbReference type="Pfam" id="PF04338">
    <property type="entry name" value="DUF481"/>
    <property type="match status" value="1"/>
</dbReference>
<dbReference type="Proteomes" id="UP000264702">
    <property type="component" value="Unassembled WGS sequence"/>
</dbReference>
<keyword evidence="2" id="KW-1185">Reference proteome</keyword>
<proteinExistence type="predicted"/>
<protein>
    <submittedName>
        <fullName evidence="1">DUF481 domain-containing protein</fullName>
    </submittedName>
</protein>
<dbReference type="AlphaFoldDB" id="A0A372IPQ6"/>
<evidence type="ECO:0000313" key="2">
    <source>
        <dbReference type="Proteomes" id="UP000264702"/>
    </source>
</evidence>
<comment type="caution">
    <text evidence="1">The sequence shown here is derived from an EMBL/GenBank/DDBJ whole genome shotgun (WGS) entry which is preliminary data.</text>
</comment>
<name>A0A372IPQ6_9BACT</name>
<accession>A0A372IPQ6</accession>
<dbReference type="InterPro" id="IPR007433">
    <property type="entry name" value="DUF481"/>
</dbReference>
<dbReference type="OrthoDB" id="116089at2"/>
<dbReference type="EMBL" id="QVQT01000003">
    <property type="protein sequence ID" value="RFU16885.1"/>
    <property type="molecule type" value="Genomic_DNA"/>
</dbReference>
<dbReference type="RefSeq" id="WP_117299053.1">
    <property type="nucleotide sequence ID" value="NZ_QVQT02000003.1"/>
</dbReference>
<sequence>MSRFFSQMHRLIPFSALALLVLVYPALLHAQAKKDATPDVMVFTNGDQLSGKFVRVVGGTVTFHSDIVGDVNVSWDKIKELRTSQAVAVLRKGVNVTRKTPMSQIPSGTMEVTNQQITLQAEPTAVAAAPIPVKDADYVIDQASLNKELRGHPGLTQAWNGTATAGATIVAATQNQYTFNGAVGLIRVVPTVSWLAPRNRTALDFTGSYGKITQKDVPSIKSAIYHADAERDEYFSPRFYALGQVAFDHNFSQSLDLQQIYGGGIGWTAIKRPNQELDLKGTVQYERQSFENVVAGSGQNPNQDLIGSTIAAAYNLHFFKGMIFAQGLNYIPAFNNSRAWSVSEADTLTFPAYKNFGFTVGTLDSYLNDVAITEPPTKRNSLQFTMGLTYTIKSSY</sequence>